<dbReference type="Gene3D" id="3.40.190.10">
    <property type="entry name" value="Periplasmic binding protein-like II"/>
    <property type="match status" value="2"/>
</dbReference>
<sequence length="447" mass="50470">MKRRHFLKYTSLASTGLAFAACNSGNLSTSGKNNSSESSSVSEVDFGKLEKTYLNLGIIPITESAPLVIAQELGFFARYGLNVSLSKQENWQQIQDGLLDYQLDAAQALYGMPMMAQLGSESAPMVALMVLNLHGSSITLSPKAWDAGIRPAIEYFTFQEFADSYRQYVRKFEEPPIFATESNASMDYYISRYWLAAMGINPESEVEFMEIAPSQMIYKIQAGVMDAYSSSEPWNQQTVLQGNGFIANTSQNIWTGHPGNVLATMQAWVDEHPATARALVAAILEACQFCEQAKNRREIAQIIAQSRYLDTDQDYIEPALLGNYSYGGFDNQERLETIPNFYQFYGDNSDDPEKPNPVNYPWRSHGMWLLTQMIRWGQIEQQDYPKDADEILEKIYPLDVYTEVAETLKIELPSDPMKVEPATVFIDQRQFDPSDPIAYLNNFEIQA</sequence>
<evidence type="ECO:0008006" key="10">
    <source>
        <dbReference type="Google" id="ProtNLM"/>
    </source>
</evidence>
<dbReference type="OrthoDB" id="568193at2"/>
<dbReference type="CDD" id="cd13553">
    <property type="entry name" value="PBP2_NrtA_CpmA_like"/>
    <property type="match status" value="1"/>
</dbReference>
<evidence type="ECO:0000256" key="5">
    <source>
        <dbReference type="ARBA" id="ARBA00023065"/>
    </source>
</evidence>
<evidence type="ECO:0000313" key="8">
    <source>
        <dbReference type="EMBL" id="EDX74723.1"/>
    </source>
</evidence>
<evidence type="ECO:0000256" key="6">
    <source>
        <dbReference type="ARBA" id="ARBA00023136"/>
    </source>
</evidence>
<dbReference type="GO" id="GO:0006811">
    <property type="term" value="P:monoatomic ion transport"/>
    <property type="evidence" value="ECO:0007669"/>
    <property type="project" value="UniProtKB-KW"/>
</dbReference>
<evidence type="ECO:0000256" key="7">
    <source>
        <dbReference type="SAM" id="SignalP"/>
    </source>
</evidence>
<dbReference type="STRING" id="118168.MC7420_6201"/>
<dbReference type="EMBL" id="DS989852">
    <property type="protein sequence ID" value="EDX74723.1"/>
    <property type="molecule type" value="Genomic_DNA"/>
</dbReference>
<protein>
    <recommendedName>
        <fullName evidence="10">Tat pathway signal sequence domain protein</fullName>
    </recommendedName>
</protein>
<dbReference type="PANTHER" id="PTHR30024:SF43">
    <property type="entry name" value="BLL4572 PROTEIN"/>
    <property type="match status" value="1"/>
</dbReference>
<dbReference type="AlphaFoldDB" id="B4VU53"/>
<evidence type="ECO:0000256" key="3">
    <source>
        <dbReference type="ARBA" id="ARBA00022475"/>
    </source>
</evidence>
<keyword evidence="9" id="KW-1185">Reference proteome</keyword>
<keyword evidence="6" id="KW-0472">Membrane</keyword>
<evidence type="ECO:0000313" key="9">
    <source>
        <dbReference type="Proteomes" id="UP000003835"/>
    </source>
</evidence>
<dbReference type="InterPro" id="IPR044527">
    <property type="entry name" value="NrtA/CpmA_ABC-bd_dom"/>
</dbReference>
<keyword evidence="4" id="KW-0997">Cell inner membrane</keyword>
<keyword evidence="2" id="KW-0813">Transport</keyword>
<evidence type="ECO:0000256" key="4">
    <source>
        <dbReference type="ARBA" id="ARBA00022519"/>
    </source>
</evidence>
<keyword evidence="7" id="KW-0732">Signal</keyword>
<dbReference type="PANTHER" id="PTHR30024">
    <property type="entry name" value="ALIPHATIC SULFONATES-BINDING PROTEIN-RELATED"/>
    <property type="match status" value="1"/>
</dbReference>
<dbReference type="HOGENOM" id="CLU_037398_3_0_3"/>
<dbReference type="PROSITE" id="PS51257">
    <property type="entry name" value="PROKAR_LIPOPROTEIN"/>
    <property type="match status" value="1"/>
</dbReference>
<evidence type="ECO:0000256" key="2">
    <source>
        <dbReference type="ARBA" id="ARBA00022448"/>
    </source>
</evidence>
<evidence type="ECO:0000256" key="1">
    <source>
        <dbReference type="ARBA" id="ARBA00004533"/>
    </source>
</evidence>
<comment type="subcellular location">
    <subcellularLocation>
        <location evidence="1">Cell inner membrane</location>
    </subcellularLocation>
</comment>
<dbReference type="eggNOG" id="COG0715">
    <property type="taxonomic scope" value="Bacteria"/>
</dbReference>
<name>B4VU53_9CYAN</name>
<dbReference type="RefSeq" id="WP_006102056.1">
    <property type="nucleotide sequence ID" value="NZ_DS989852.1"/>
</dbReference>
<gene>
    <name evidence="8" type="ORF">MC7420_6201</name>
</gene>
<dbReference type="GO" id="GO:0005886">
    <property type="term" value="C:plasma membrane"/>
    <property type="evidence" value="ECO:0007669"/>
    <property type="project" value="UniProtKB-SubCell"/>
</dbReference>
<dbReference type="Pfam" id="PF13379">
    <property type="entry name" value="NMT1_2"/>
    <property type="match status" value="1"/>
</dbReference>
<feature type="signal peptide" evidence="7">
    <location>
        <begin position="1"/>
        <end position="20"/>
    </location>
</feature>
<dbReference type="Proteomes" id="UP000003835">
    <property type="component" value="Unassembled WGS sequence"/>
</dbReference>
<feature type="chain" id="PRO_5002825726" description="Tat pathway signal sequence domain protein" evidence="7">
    <location>
        <begin position="21"/>
        <end position="447"/>
    </location>
</feature>
<organism evidence="8 9">
    <name type="scientific">Coleofasciculus chthonoplastes PCC 7420</name>
    <dbReference type="NCBI Taxonomy" id="118168"/>
    <lineage>
        <taxon>Bacteria</taxon>
        <taxon>Bacillati</taxon>
        <taxon>Cyanobacteriota</taxon>
        <taxon>Cyanophyceae</taxon>
        <taxon>Coleofasciculales</taxon>
        <taxon>Coleofasciculaceae</taxon>
        <taxon>Coleofasciculus</taxon>
    </lineage>
</organism>
<accession>B4VU53</accession>
<reference evidence="8 9" key="1">
    <citation type="submission" date="2008-07" db="EMBL/GenBank/DDBJ databases">
        <authorList>
            <person name="Tandeau de Marsac N."/>
            <person name="Ferriera S."/>
            <person name="Johnson J."/>
            <person name="Kravitz S."/>
            <person name="Beeson K."/>
            <person name="Sutton G."/>
            <person name="Rogers Y.-H."/>
            <person name="Friedman R."/>
            <person name="Frazier M."/>
            <person name="Venter J.C."/>
        </authorList>
    </citation>
    <scope>NUCLEOTIDE SEQUENCE [LARGE SCALE GENOMIC DNA]</scope>
    <source>
        <strain evidence="8 9">PCC 7420</strain>
    </source>
</reference>
<keyword evidence="3" id="KW-1003">Cell membrane</keyword>
<proteinExistence type="predicted"/>
<keyword evidence="5" id="KW-0406">Ion transport</keyword>
<dbReference type="SUPFAM" id="SSF53850">
    <property type="entry name" value="Periplasmic binding protein-like II"/>
    <property type="match status" value="1"/>
</dbReference>